<dbReference type="Gene3D" id="3.40.1180.10">
    <property type="entry name" value="Decaprenyl diphosphate synthase-like"/>
    <property type="match status" value="1"/>
</dbReference>
<feature type="binding site" evidence="2">
    <location>
        <begin position="184"/>
        <end position="186"/>
    </location>
    <ligand>
        <name>substrate</name>
    </ligand>
</feature>
<name>A0A1G2IE55_9BACT</name>
<keyword evidence="1 2" id="KW-0808">Transferase</keyword>
<dbReference type="EC" id="2.5.1.-" evidence="2"/>
<comment type="caution">
    <text evidence="2">Lacks conserved residue(s) required for the propagation of feature annotation.</text>
</comment>
<dbReference type="Proteomes" id="UP000176774">
    <property type="component" value="Unassembled WGS sequence"/>
</dbReference>
<organism evidence="3 4">
    <name type="scientific">Candidatus Staskawiczbacteria bacterium RIFCSPLOWO2_01_FULL_38_12b</name>
    <dbReference type="NCBI Taxonomy" id="1802214"/>
    <lineage>
        <taxon>Bacteria</taxon>
        <taxon>Candidatus Staskawicziibacteriota</taxon>
    </lineage>
</organism>
<sequence>MNIPKHIVLFPDGNRRWAKTHSLASLEGHKMGYEKLKELCRWCEKWEVKTLTAFGFSTENWNRSQEEVNYLMKLLEDTLLMFKSDKELIDKEVRLKILGQKERLPDSLQQVIQEIETFTEHNQKFQLNLAVSYGGKWDILQAVKKIVEEKVSIENIDEALFENHLSTAGLPNPDLIIRAGGEMRLSNFVLWQAAYSELYFSPKMWPDFTEEDFDLALQEFDKRMRRFGK</sequence>
<dbReference type="EMBL" id="MHPA01000019">
    <property type="protein sequence ID" value="OGZ72927.1"/>
    <property type="molecule type" value="Genomic_DNA"/>
</dbReference>
<evidence type="ECO:0000313" key="4">
    <source>
        <dbReference type="Proteomes" id="UP000176774"/>
    </source>
</evidence>
<comment type="similarity">
    <text evidence="2">Belongs to the UPP synthase family.</text>
</comment>
<feature type="binding site" evidence="2">
    <location>
        <position position="197"/>
    </location>
    <ligand>
        <name>Mg(2+)</name>
        <dbReference type="ChEBI" id="CHEBI:18420"/>
    </ligand>
</feature>
<dbReference type="HAMAP" id="MF_01139">
    <property type="entry name" value="ISPT"/>
    <property type="match status" value="1"/>
</dbReference>
<feature type="binding site" evidence="2">
    <location>
        <position position="29"/>
    </location>
    <ligand>
        <name>substrate</name>
    </ligand>
</feature>
<dbReference type="SUPFAM" id="SSF64005">
    <property type="entry name" value="Undecaprenyl diphosphate synthase"/>
    <property type="match status" value="1"/>
</dbReference>
<dbReference type="AlphaFoldDB" id="A0A1G2IE55"/>
<protein>
    <recommendedName>
        <fullName evidence="2">Isoprenyl transferase</fullName>
        <ecNumber evidence="2">2.5.1.-</ecNumber>
    </recommendedName>
</protein>
<comment type="subunit">
    <text evidence="2">Homodimer.</text>
</comment>
<gene>
    <name evidence="3" type="ORF">A2908_04640</name>
</gene>
<dbReference type="NCBIfam" id="TIGR00055">
    <property type="entry name" value="uppS"/>
    <property type="match status" value="1"/>
</dbReference>
<dbReference type="FunFam" id="3.40.1180.10:FF:000001">
    <property type="entry name" value="(2E,6E)-farnesyl-diphosphate-specific ditrans,polycis-undecaprenyl-diphosphate synthase"/>
    <property type="match status" value="1"/>
</dbReference>
<feature type="binding site" evidence="2">
    <location>
        <position position="61"/>
    </location>
    <ligand>
        <name>substrate</name>
    </ligand>
</feature>
<feature type="binding site" evidence="2">
    <location>
        <begin position="13"/>
        <end position="16"/>
    </location>
    <ligand>
        <name>substrate</name>
    </ligand>
</feature>
<evidence type="ECO:0000256" key="2">
    <source>
        <dbReference type="HAMAP-Rule" id="MF_01139"/>
    </source>
</evidence>
<feature type="binding site" evidence="2">
    <location>
        <position position="17"/>
    </location>
    <ligand>
        <name>substrate</name>
    </ligand>
</feature>
<keyword evidence="2" id="KW-0479">Metal-binding</keyword>
<dbReference type="InterPro" id="IPR001441">
    <property type="entry name" value="UPP_synth-like"/>
</dbReference>
<evidence type="ECO:0000313" key="3">
    <source>
        <dbReference type="EMBL" id="OGZ72927.1"/>
    </source>
</evidence>
<reference evidence="3 4" key="1">
    <citation type="journal article" date="2016" name="Nat. Commun.">
        <title>Thousands of microbial genomes shed light on interconnected biogeochemical processes in an aquifer system.</title>
        <authorList>
            <person name="Anantharaman K."/>
            <person name="Brown C.T."/>
            <person name="Hug L.A."/>
            <person name="Sharon I."/>
            <person name="Castelle C.J."/>
            <person name="Probst A.J."/>
            <person name="Thomas B.C."/>
            <person name="Singh A."/>
            <person name="Wilkins M.J."/>
            <person name="Karaoz U."/>
            <person name="Brodie E.L."/>
            <person name="Williams K.H."/>
            <person name="Hubbard S.S."/>
            <person name="Banfield J.F."/>
        </authorList>
    </citation>
    <scope>NUCLEOTIDE SEQUENCE [LARGE SCALE GENOMIC DNA]</scope>
</reference>
<dbReference type="GO" id="GO:0016094">
    <property type="term" value="P:polyprenol biosynthetic process"/>
    <property type="evidence" value="ECO:0007669"/>
    <property type="project" value="TreeGrafter"/>
</dbReference>
<dbReference type="InterPro" id="IPR036424">
    <property type="entry name" value="UPP_synth-like_sf"/>
</dbReference>
<dbReference type="PANTHER" id="PTHR10291:SF0">
    <property type="entry name" value="DEHYDRODOLICHYL DIPHOSPHATE SYNTHASE 2"/>
    <property type="match status" value="1"/>
</dbReference>
<dbReference type="STRING" id="1802214.A2908_04640"/>
<dbReference type="PANTHER" id="PTHR10291">
    <property type="entry name" value="DEHYDRODOLICHYL DIPHOSPHATE SYNTHASE FAMILY MEMBER"/>
    <property type="match status" value="1"/>
</dbReference>
<feature type="binding site" evidence="2">
    <location>
        <position position="178"/>
    </location>
    <ligand>
        <name>substrate</name>
    </ligand>
</feature>
<feature type="binding site" evidence="2">
    <location>
        <position position="12"/>
    </location>
    <ligand>
        <name>Mg(2+)</name>
        <dbReference type="ChEBI" id="CHEBI:18420"/>
    </ligand>
</feature>
<feature type="binding site" evidence="2">
    <location>
        <begin position="57"/>
        <end position="59"/>
    </location>
    <ligand>
        <name>substrate</name>
    </ligand>
</feature>
<dbReference type="Pfam" id="PF01255">
    <property type="entry name" value="Prenyltransf"/>
    <property type="match status" value="1"/>
</dbReference>
<comment type="caution">
    <text evidence="3">The sequence shown here is derived from an EMBL/GenBank/DDBJ whole genome shotgun (WGS) entry which is preliminary data.</text>
</comment>
<dbReference type="CDD" id="cd00475">
    <property type="entry name" value="Cis_IPPS"/>
    <property type="match status" value="1"/>
</dbReference>
<dbReference type="GO" id="GO:0045547">
    <property type="term" value="F:ditrans,polycis-polyprenyl diphosphate synthase [(2E,6E)-farnesyl diphosphate specific] activity"/>
    <property type="evidence" value="ECO:0007669"/>
    <property type="project" value="TreeGrafter"/>
</dbReference>
<comment type="function">
    <text evidence="2">Catalyzes the condensation of isopentenyl diphosphate (IPP) with allylic pyrophosphates generating different type of terpenoids.</text>
</comment>
<comment type="cofactor">
    <cofactor evidence="2">
        <name>Mg(2+)</name>
        <dbReference type="ChEBI" id="CHEBI:18420"/>
    </cofactor>
    <text evidence="2">Binds 2 magnesium ions per subunit.</text>
</comment>
<proteinExistence type="inferred from homology"/>
<feature type="active site" evidence="2">
    <location>
        <position position="12"/>
    </location>
</feature>
<evidence type="ECO:0000256" key="1">
    <source>
        <dbReference type="ARBA" id="ARBA00022679"/>
    </source>
</evidence>
<keyword evidence="2" id="KW-0460">Magnesium</keyword>
<feature type="binding site" evidence="2">
    <location>
        <position position="63"/>
    </location>
    <ligand>
        <name>substrate</name>
    </ligand>
</feature>
<dbReference type="GO" id="GO:0000287">
    <property type="term" value="F:magnesium ion binding"/>
    <property type="evidence" value="ECO:0007669"/>
    <property type="project" value="UniProtKB-UniRule"/>
</dbReference>
<accession>A0A1G2IE55</accession>
<feature type="active site" description="Proton acceptor" evidence="2">
    <location>
        <position position="60"/>
    </location>
</feature>